<sequence>MQGLTVAEVKDAVAFYAEYLSDAQLEQRAAIEEKLGTPRQLARKIMADYSIRDDEHTTGSKVKSAHANSRMIWLIILALLSAPFALGAVGVGGGVLIAVIFLILAFFMVGAGLLLAILLLTAFFLYSGVVLLFQEFNVGIFYLGCGMACLGLLLLIVPCLFWFGRVLIQAVANFARYLYRKFNERRRAD</sequence>
<protein>
    <recommendedName>
        <fullName evidence="4">Integral membrane protein</fullName>
    </recommendedName>
</protein>
<proteinExistence type="predicted"/>
<dbReference type="EMBL" id="AZFQ01000052">
    <property type="protein sequence ID" value="KRL97490.1"/>
    <property type="molecule type" value="Genomic_DNA"/>
</dbReference>
<feature type="transmembrane region" description="Helical" evidence="1">
    <location>
        <begin position="138"/>
        <end position="156"/>
    </location>
</feature>
<keyword evidence="1" id="KW-0472">Membrane</keyword>
<accession>A0A0R1V3A2</accession>
<evidence type="ECO:0000313" key="2">
    <source>
        <dbReference type="EMBL" id="KRL97490.1"/>
    </source>
</evidence>
<evidence type="ECO:0000313" key="3">
    <source>
        <dbReference type="Proteomes" id="UP000051166"/>
    </source>
</evidence>
<dbReference type="PATRIC" id="fig|1423801.4.peg.1513"/>
<dbReference type="STRING" id="1423801.FD50_GL001475"/>
<keyword evidence="3" id="KW-1185">Reference proteome</keyword>
<keyword evidence="1" id="KW-0812">Transmembrane</keyword>
<gene>
    <name evidence="2" type="ORF">FD50_GL001475</name>
</gene>
<feature type="transmembrane region" description="Helical" evidence="1">
    <location>
        <begin position="71"/>
        <end position="89"/>
    </location>
</feature>
<comment type="caution">
    <text evidence="2">The sequence shown here is derived from an EMBL/GenBank/DDBJ whole genome shotgun (WGS) entry which is preliminary data.</text>
</comment>
<dbReference type="AlphaFoldDB" id="A0A0R1V3A2"/>
<reference evidence="2 3" key="1">
    <citation type="journal article" date="2015" name="Genome Announc.">
        <title>Expanding the biotechnology potential of lactobacilli through comparative genomics of 213 strains and associated genera.</title>
        <authorList>
            <person name="Sun Z."/>
            <person name="Harris H.M."/>
            <person name="McCann A."/>
            <person name="Guo C."/>
            <person name="Argimon S."/>
            <person name="Zhang W."/>
            <person name="Yang X."/>
            <person name="Jeffery I.B."/>
            <person name="Cooney J.C."/>
            <person name="Kagawa T.F."/>
            <person name="Liu W."/>
            <person name="Song Y."/>
            <person name="Salvetti E."/>
            <person name="Wrobel A."/>
            <person name="Rasinkangas P."/>
            <person name="Parkhill J."/>
            <person name="Rea M.C."/>
            <person name="O'Sullivan O."/>
            <person name="Ritari J."/>
            <person name="Douillard F.P."/>
            <person name="Paul Ross R."/>
            <person name="Yang R."/>
            <person name="Briner A.E."/>
            <person name="Felis G.E."/>
            <person name="de Vos W.M."/>
            <person name="Barrangou R."/>
            <person name="Klaenhammer T.R."/>
            <person name="Caufield P.W."/>
            <person name="Cui Y."/>
            <person name="Zhang H."/>
            <person name="O'Toole P.W."/>
        </authorList>
    </citation>
    <scope>NUCLEOTIDE SEQUENCE [LARGE SCALE GENOMIC DNA]</scope>
    <source>
        <strain evidence="2 3">DSM 16230</strain>
    </source>
</reference>
<evidence type="ECO:0000256" key="1">
    <source>
        <dbReference type="SAM" id="Phobius"/>
    </source>
</evidence>
<dbReference type="Pfam" id="PF22564">
    <property type="entry name" value="HAAS"/>
    <property type="match status" value="1"/>
</dbReference>
<evidence type="ECO:0008006" key="4">
    <source>
        <dbReference type="Google" id="ProtNLM"/>
    </source>
</evidence>
<keyword evidence="1" id="KW-1133">Transmembrane helix</keyword>
<name>A0A0R1V3A2_9LACO</name>
<dbReference type="Proteomes" id="UP000051166">
    <property type="component" value="Unassembled WGS sequence"/>
</dbReference>
<organism evidence="2 3">
    <name type="scientific">Liquorilactobacillus satsumensis DSM 16230 = JCM 12392</name>
    <dbReference type="NCBI Taxonomy" id="1423801"/>
    <lineage>
        <taxon>Bacteria</taxon>
        <taxon>Bacillati</taxon>
        <taxon>Bacillota</taxon>
        <taxon>Bacilli</taxon>
        <taxon>Lactobacillales</taxon>
        <taxon>Lactobacillaceae</taxon>
        <taxon>Liquorilactobacillus</taxon>
    </lineage>
</organism>